<reference evidence="11 12" key="1">
    <citation type="submission" date="2023-10" db="EMBL/GenBank/DDBJ databases">
        <authorList>
            <person name="Maclean D."/>
            <person name="Macfadyen A."/>
        </authorList>
    </citation>
    <scope>NUCLEOTIDE SEQUENCE [LARGE SCALE GENOMIC DNA]</scope>
</reference>
<evidence type="ECO:0000256" key="7">
    <source>
        <dbReference type="ARBA" id="ARBA00023033"/>
    </source>
</evidence>
<evidence type="ECO:0000256" key="9">
    <source>
        <dbReference type="HAMAP-Rule" id="MF_03101"/>
    </source>
</evidence>
<feature type="binding site" evidence="9">
    <location>
        <position position="14"/>
    </location>
    <ligand>
        <name>Fe cation</name>
        <dbReference type="ChEBI" id="CHEBI:24875"/>
        <label>1</label>
    </ligand>
</feature>
<dbReference type="PANTHER" id="PTHR12697">
    <property type="entry name" value="PBS LYASE HEAT-LIKE PROTEIN"/>
    <property type="match status" value="1"/>
</dbReference>
<dbReference type="SUPFAM" id="SSF48371">
    <property type="entry name" value="ARM repeat"/>
    <property type="match status" value="1"/>
</dbReference>
<proteinExistence type="inferred from homology"/>
<evidence type="ECO:0000256" key="3">
    <source>
        <dbReference type="ARBA" id="ARBA00022723"/>
    </source>
</evidence>
<evidence type="ECO:0000256" key="5">
    <source>
        <dbReference type="ARBA" id="ARBA00023002"/>
    </source>
</evidence>
<feature type="binding site" evidence="9">
    <location>
        <position position="239"/>
    </location>
    <ligand>
        <name>Fe cation</name>
        <dbReference type="ChEBI" id="CHEBI:24875"/>
        <label>2</label>
    </ligand>
</feature>
<dbReference type="GO" id="GO:0046872">
    <property type="term" value="F:metal ion binding"/>
    <property type="evidence" value="ECO:0007669"/>
    <property type="project" value="UniProtKB-KW"/>
</dbReference>
<dbReference type="EC" id="1.14.99.29" evidence="9"/>
<feature type="binding site" evidence="9">
    <location>
        <position position="48"/>
    </location>
    <ligand>
        <name>Fe cation</name>
        <dbReference type="ChEBI" id="CHEBI:24875"/>
        <label>1</label>
    </ligand>
</feature>
<evidence type="ECO:0000256" key="6">
    <source>
        <dbReference type="ARBA" id="ARBA00023004"/>
    </source>
</evidence>
<comment type="cofactor">
    <cofactor evidence="9">
        <name>Fe(2+)</name>
        <dbReference type="ChEBI" id="CHEBI:29033"/>
    </cofactor>
    <text evidence="9">Binds 2 Fe(2+) ions per subunit.</text>
</comment>
<dbReference type="InterPro" id="IPR016024">
    <property type="entry name" value="ARM-type_fold"/>
</dbReference>
<keyword evidence="6 9" id="KW-0408">Iron</keyword>
<organism evidence="11 12">
    <name type="scientific">Coccomyxa viridis</name>
    <dbReference type="NCBI Taxonomy" id="1274662"/>
    <lineage>
        <taxon>Eukaryota</taxon>
        <taxon>Viridiplantae</taxon>
        <taxon>Chlorophyta</taxon>
        <taxon>core chlorophytes</taxon>
        <taxon>Trebouxiophyceae</taxon>
        <taxon>Trebouxiophyceae incertae sedis</taxon>
        <taxon>Coccomyxaceae</taxon>
        <taxon>Coccomyxa</taxon>
    </lineage>
</organism>
<evidence type="ECO:0000256" key="8">
    <source>
        <dbReference type="ARBA" id="ARBA00023256"/>
    </source>
</evidence>
<keyword evidence="8 9" id="KW-0386">Hypusine biosynthesis</keyword>
<feature type="region of interest" description="Disordered" evidence="10">
    <location>
        <begin position="125"/>
        <end position="156"/>
    </location>
</feature>
<keyword evidence="7 9" id="KW-0503">Monooxygenase</keyword>
<dbReference type="Gene3D" id="1.25.10.10">
    <property type="entry name" value="Leucine-rich Repeat Variant"/>
    <property type="match status" value="2"/>
</dbReference>
<evidence type="ECO:0000256" key="1">
    <source>
        <dbReference type="ARBA" id="ARBA00000068"/>
    </source>
</evidence>
<dbReference type="PANTHER" id="PTHR12697:SF5">
    <property type="entry name" value="DEOXYHYPUSINE HYDROXYLASE"/>
    <property type="match status" value="1"/>
</dbReference>
<evidence type="ECO:0000313" key="12">
    <source>
        <dbReference type="Proteomes" id="UP001314263"/>
    </source>
</evidence>
<dbReference type="FunFam" id="1.25.10.10:FF:000099">
    <property type="entry name" value="Deoxyhypusine hydroxylase"/>
    <property type="match status" value="1"/>
</dbReference>
<gene>
    <name evidence="11" type="ORF">CVIRNUC_007479</name>
</gene>
<protein>
    <recommendedName>
        <fullName evidence="9">Deoxyhypusine hydroxylase</fullName>
        <shortName evidence="9">DOHH</shortName>
        <ecNumber evidence="9">1.14.99.29</ecNumber>
    </recommendedName>
    <alternativeName>
        <fullName evidence="9">Deoxyhypusine dioxygenase</fullName>
    </alternativeName>
    <alternativeName>
        <fullName evidence="9">Deoxyhypusine monooxygenase</fullName>
    </alternativeName>
</protein>
<comment type="catalytic activity">
    <reaction evidence="1 9">
        <text>[eIF5A protein]-deoxyhypusine + AH2 + O2 = [eIF5A protein]-hypusine + A + H2O</text>
        <dbReference type="Rhea" id="RHEA:14101"/>
        <dbReference type="Rhea" id="RHEA-COMP:10144"/>
        <dbReference type="Rhea" id="RHEA-COMP:12592"/>
        <dbReference type="ChEBI" id="CHEBI:13193"/>
        <dbReference type="ChEBI" id="CHEBI:15377"/>
        <dbReference type="ChEBI" id="CHEBI:15379"/>
        <dbReference type="ChEBI" id="CHEBI:17499"/>
        <dbReference type="ChEBI" id="CHEBI:82657"/>
        <dbReference type="ChEBI" id="CHEBI:91175"/>
        <dbReference type="EC" id="1.14.99.29"/>
    </reaction>
</comment>
<dbReference type="Proteomes" id="UP001314263">
    <property type="component" value="Unassembled WGS sequence"/>
</dbReference>
<feature type="binding site" evidence="9">
    <location>
        <position position="238"/>
    </location>
    <ligand>
        <name>Fe cation</name>
        <dbReference type="ChEBI" id="CHEBI:24875"/>
        <label>2</label>
    </ligand>
</feature>
<comment type="similarity">
    <text evidence="9">Belongs to the deoxyhypusine hydroxylase family.</text>
</comment>
<keyword evidence="12" id="KW-1185">Reference proteome</keyword>
<feature type="binding site" evidence="9">
    <location>
        <position position="206"/>
    </location>
    <ligand>
        <name>Fe cation</name>
        <dbReference type="ChEBI" id="CHEBI:24875"/>
        <label>2</label>
    </ligand>
</feature>
<comment type="function">
    <text evidence="9">Catalyzes the hydroxylation of the N(6)-(4-aminobutyl)-L-lysine intermediate to form hypusine, an essential post-translational modification only found in mature eIF-5A factor.</text>
</comment>
<evidence type="ECO:0000313" key="11">
    <source>
        <dbReference type="EMBL" id="CAK0784275.1"/>
    </source>
</evidence>
<dbReference type="InterPro" id="IPR027517">
    <property type="entry name" value="Deoxyhypusine_hydroxylase"/>
</dbReference>
<keyword evidence="3 9" id="KW-0479">Metal-binding</keyword>
<dbReference type="Pfam" id="PF03130">
    <property type="entry name" value="HEAT_PBS"/>
    <property type="match status" value="1"/>
</dbReference>
<evidence type="ECO:0000256" key="4">
    <source>
        <dbReference type="ARBA" id="ARBA00022737"/>
    </source>
</evidence>
<sequence length="302" mass="32439">MIDGLADVSALFRHEVAYCLGQRQEDTAVQALRNTLTDASEHPMVRHEAGEALGAIGTPECLQLLERYQTDPCLEVAQTCQLALQRIQHYSRADTAATCTCSQPSSREGAADTCRAHSSALPAAGAADMNNLSPPESGSPYLSVDPAPAAPAGTPMPQLRATLLDEHAPIFERYRALFSLRNRGGAEAISALDRCMNSHSALLKHEVAYVLGQMQDAGALDCLERVLRDQQENPMVRHEAAEALGSIADRRCISLLQAFSEDAELIVAESCVVALDMLAYEESGELQYVDSGIMPQTAVAAC</sequence>
<dbReference type="Pfam" id="PF13646">
    <property type="entry name" value="HEAT_2"/>
    <property type="match status" value="2"/>
</dbReference>
<accession>A0AAV1IDE9</accession>
<evidence type="ECO:0000256" key="10">
    <source>
        <dbReference type="SAM" id="MobiDB-lite"/>
    </source>
</evidence>
<dbReference type="HAMAP" id="MF_03101">
    <property type="entry name" value="Deoxyhypusine_hydroxylase"/>
    <property type="match status" value="1"/>
</dbReference>
<comment type="caution">
    <text evidence="11">The sequence shown here is derived from an EMBL/GenBank/DDBJ whole genome shotgun (WGS) entry which is preliminary data.</text>
</comment>
<keyword evidence="5 9" id="KW-0560">Oxidoreductase</keyword>
<dbReference type="AlphaFoldDB" id="A0AAV1IDE9"/>
<name>A0AAV1IDE9_9CHLO</name>
<dbReference type="InterPro" id="IPR004155">
    <property type="entry name" value="PBS_lyase_HEAT"/>
</dbReference>
<feature type="binding site" evidence="9">
    <location>
        <position position="47"/>
    </location>
    <ligand>
        <name>Fe cation</name>
        <dbReference type="ChEBI" id="CHEBI:24875"/>
        <label>1</label>
    </ligand>
</feature>
<dbReference type="GO" id="GO:0019135">
    <property type="term" value="F:deoxyhypusine monooxygenase activity"/>
    <property type="evidence" value="ECO:0007669"/>
    <property type="project" value="UniProtKB-UniRule"/>
</dbReference>
<evidence type="ECO:0000256" key="2">
    <source>
        <dbReference type="ARBA" id="ARBA00005041"/>
    </source>
</evidence>
<keyword evidence="4" id="KW-0677">Repeat</keyword>
<feature type="binding site" evidence="9">
    <location>
        <position position="15"/>
    </location>
    <ligand>
        <name>Fe cation</name>
        <dbReference type="ChEBI" id="CHEBI:24875"/>
        <label>1</label>
    </ligand>
</feature>
<dbReference type="EMBL" id="CAUYUE010000010">
    <property type="protein sequence ID" value="CAK0784275.1"/>
    <property type="molecule type" value="Genomic_DNA"/>
</dbReference>
<dbReference type="InterPro" id="IPR011989">
    <property type="entry name" value="ARM-like"/>
</dbReference>
<comment type="pathway">
    <text evidence="2 9">Protein modification; eIF5A hypusination.</text>
</comment>
<feature type="binding site" evidence="9">
    <location>
        <position position="205"/>
    </location>
    <ligand>
        <name>Fe cation</name>
        <dbReference type="ChEBI" id="CHEBI:24875"/>
        <label>2</label>
    </ligand>
</feature>
<dbReference type="SMART" id="SM00567">
    <property type="entry name" value="EZ_HEAT"/>
    <property type="match status" value="5"/>
</dbReference>